<dbReference type="EMBL" id="CM000884">
    <property type="protein sequence ID" value="KQJ85540.1"/>
    <property type="molecule type" value="Genomic_DNA"/>
</dbReference>
<dbReference type="AlphaFoldDB" id="A0A0Q3HBQ9"/>
<proteinExistence type="predicted"/>
<evidence type="ECO:0000313" key="4">
    <source>
        <dbReference type="Proteomes" id="UP000008810"/>
    </source>
</evidence>
<dbReference type="EMBL" id="CM000884">
    <property type="protein sequence ID" value="KQJ85539.1"/>
    <property type="molecule type" value="Genomic_DNA"/>
</dbReference>
<dbReference type="Gramene" id="KQJ85539">
    <property type="protein sequence ID" value="KQJ85539"/>
    <property type="gene ID" value="BRADI_5g27703v3"/>
</dbReference>
<organism evidence="2">
    <name type="scientific">Brachypodium distachyon</name>
    <name type="common">Purple false brome</name>
    <name type="synonym">Trachynia distachya</name>
    <dbReference type="NCBI Taxonomy" id="15368"/>
    <lineage>
        <taxon>Eukaryota</taxon>
        <taxon>Viridiplantae</taxon>
        <taxon>Streptophyta</taxon>
        <taxon>Embryophyta</taxon>
        <taxon>Tracheophyta</taxon>
        <taxon>Spermatophyta</taxon>
        <taxon>Magnoliopsida</taxon>
        <taxon>Liliopsida</taxon>
        <taxon>Poales</taxon>
        <taxon>Poaceae</taxon>
        <taxon>BOP clade</taxon>
        <taxon>Pooideae</taxon>
        <taxon>Stipodae</taxon>
        <taxon>Brachypodieae</taxon>
        <taxon>Brachypodium</taxon>
    </lineage>
</organism>
<reference evidence="2" key="2">
    <citation type="submission" date="2017-06" db="EMBL/GenBank/DDBJ databases">
        <title>WGS assembly of Brachypodium distachyon.</title>
        <authorList>
            <consortium name="The International Brachypodium Initiative"/>
            <person name="Lucas S."/>
            <person name="Harmon-Smith M."/>
            <person name="Lail K."/>
            <person name="Tice H."/>
            <person name="Grimwood J."/>
            <person name="Bruce D."/>
            <person name="Barry K."/>
            <person name="Shu S."/>
            <person name="Lindquist E."/>
            <person name="Wang M."/>
            <person name="Pitluck S."/>
            <person name="Vogel J.P."/>
            <person name="Garvin D.F."/>
            <person name="Mockler T.C."/>
            <person name="Schmutz J."/>
            <person name="Rokhsar D."/>
            <person name="Bevan M.W."/>
        </authorList>
    </citation>
    <scope>NUCLEOTIDE SEQUENCE</scope>
    <source>
        <strain evidence="2">Bd21</strain>
    </source>
</reference>
<reference evidence="3" key="3">
    <citation type="submission" date="2018-08" db="UniProtKB">
        <authorList>
            <consortium name="EnsemblPlants"/>
        </authorList>
    </citation>
    <scope>IDENTIFICATION</scope>
    <source>
        <strain evidence="3">cv. Bd21</strain>
    </source>
</reference>
<name>A0A0Q3HBQ9_BRADI</name>
<feature type="signal peptide" evidence="1">
    <location>
        <begin position="1"/>
        <end position="16"/>
    </location>
</feature>
<feature type="chain" id="PRO_5014034257" evidence="1">
    <location>
        <begin position="17"/>
        <end position="111"/>
    </location>
</feature>
<dbReference type="EnsemblPlants" id="KQJ85540">
    <property type="protein sequence ID" value="KQJ85540"/>
    <property type="gene ID" value="BRADI_5g27703v3"/>
</dbReference>
<dbReference type="InParanoid" id="A0A0Q3HBQ9"/>
<evidence type="ECO:0000256" key="1">
    <source>
        <dbReference type="SAM" id="SignalP"/>
    </source>
</evidence>
<keyword evidence="4" id="KW-1185">Reference proteome</keyword>
<dbReference type="Gramene" id="KQJ85540">
    <property type="protein sequence ID" value="KQJ85540"/>
    <property type="gene ID" value="BRADI_5g27703v3"/>
</dbReference>
<sequence>MLFTALFLFCWKNNLTLEHILTPFSCTYQSSLPRNMVGSYNMCKLFFFALKYSSCLKSAPVAGDYYHFRHHNLLSSFLNKHVLPESTNPTLQLTLNFMCFSGFRIQALNLG</sequence>
<protein>
    <submittedName>
        <fullName evidence="2 3">Uncharacterized protein</fullName>
    </submittedName>
</protein>
<evidence type="ECO:0000313" key="2">
    <source>
        <dbReference type="EMBL" id="KQJ85539.1"/>
    </source>
</evidence>
<accession>A0A0Q3HBQ9</accession>
<dbReference type="Proteomes" id="UP000008810">
    <property type="component" value="Chromosome 5"/>
</dbReference>
<evidence type="ECO:0000313" key="3">
    <source>
        <dbReference type="EnsemblPlants" id="KQJ85539"/>
    </source>
</evidence>
<reference evidence="2 3" key="1">
    <citation type="journal article" date="2010" name="Nature">
        <title>Genome sequencing and analysis of the model grass Brachypodium distachyon.</title>
        <authorList>
            <consortium name="International Brachypodium Initiative"/>
        </authorList>
    </citation>
    <scope>NUCLEOTIDE SEQUENCE [LARGE SCALE GENOMIC DNA]</scope>
    <source>
        <strain evidence="2 3">Bd21</strain>
    </source>
</reference>
<keyword evidence="1" id="KW-0732">Signal</keyword>
<gene>
    <name evidence="2" type="ORF">BRADI_5g27703v3</name>
</gene>
<dbReference type="EnsemblPlants" id="KQJ85539">
    <property type="protein sequence ID" value="KQJ85539"/>
    <property type="gene ID" value="BRADI_5g27703v3"/>
</dbReference>